<reference evidence="6" key="1">
    <citation type="submission" date="2023-03" db="EMBL/GenBank/DDBJ databases">
        <title>Massive genome expansion in bonnet fungi (Mycena s.s.) driven by repeated elements and novel gene families across ecological guilds.</title>
        <authorList>
            <consortium name="Lawrence Berkeley National Laboratory"/>
            <person name="Harder C.B."/>
            <person name="Miyauchi S."/>
            <person name="Viragh M."/>
            <person name="Kuo A."/>
            <person name="Thoen E."/>
            <person name="Andreopoulos B."/>
            <person name="Lu D."/>
            <person name="Skrede I."/>
            <person name="Drula E."/>
            <person name="Henrissat B."/>
            <person name="Morin E."/>
            <person name="Kohler A."/>
            <person name="Barry K."/>
            <person name="LaButti K."/>
            <person name="Morin E."/>
            <person name="Salamov A."/>
            <person name="Lipzen A."/>
            <person name="Mereny Z."/>
            <person name="Hegedus B."/>
            <person name="Baldrian P."/>
            <person name="Stursova M."/>
            <person name="Weitz H."/>
            <person name="Taylor A."/>
            <person name="Grigoriev I.V."/>
            <person name="Nagy L.G."/>
            <person name="Martin F."/>
            <person name="Kauserud H."/>
        </authorList>
    </citation>
    <scope>NUCLEOTIDE SEQUENCE</scope>
    <source>
        <strain evidence="6">9284</strain>
    </source>
</reference>
<keyword evidence="1" id="KW-0479">Metal-binding</keyword>
<keyword evidence="2 4" id="KW-0863">Zinc-finger</keyword>
<accession>A0AAD7FF00</accession>
<name>A0AAD7FF00_9AGAR</name>
<evidence type="ECO:0000256" key="1">
    <source>
        <dbReference type="ARBA" id="ARBA00022723"/>
    </source>
</evidence>
<organism evidence="6 7">
    <name type="scientific">Roridomyces roridus</name>
    <dbReference type="NCBI Taxonomy" id="1738132"/>
    <lineage>
        <taxon>Eukaryota</taxon>
        <taxon>Fungi</taxon>
        <taxon>Dikarya</taxon>
        <taxon>Basidiomycota</taxon>
        <taxon>Agaricomycotina</taxon>
        <taxon>Agaricomycetes</taxon>
        <taxon>Agaricomycetidae</taxon>
        <taxon>Agaricales</taxon>
        <taxon>Marasmiineae</taxon>
        <taxon>Mycenaceae</taxon>
        <taxon>Roridomyces</taxon>
    </lineage>
</organism>
<protein>
    <recommendedName>
        <fullName evidence="5">MYND-type domain-containing protein</fullName>
    </recommendedName>
</protein>
<feature type="domain" description="MYND-type" evidence="5">
    <location>
        <begin position="131"/>
        <end position="173"/>
    </location>
</feature>
<dbReference type="EMBL" id="JARKIF010000017">
    <property type="protein sequence ID" value="KAJ7620087.1"/>
    <property type="molecule type" value="Genomic_DNA"/>
</dbReference>
<evidence type="ECO:0000313" key="6">
    <source>
        <dbReference type="EMBL" id="KAJ7620087.1"/>
    </source>
</evidence>
<dbReference type="Pfam" id="PF01753">
    <property type="entry name" value="zf-MYND"/>
    <property type="match status" value="1"/>
</dbReference>
<dbReference type="Proteomes" id="UP001221142">
    <property type="component" value="Unassembled WGS sequence"/>
</dbReference>
<gene>
    <name evidence="6" type="ORF">FB45DRAFT_1062478</name>
</gene>
<evidence type="ECO:0000259" key="5">
    <source>
        <dbReference type="PROSITE" id="PS50865"/>
    </source>
</evidence>
<evidence type="ECO:0000313" key="7">
    <source>
        <dbReference type="Proteomes" id="UP001221142"/>
    </source>
</evidence>
<dbReference type="GO" id="GO:0008270">
    <property type="term" value="F:zinc ion binding"/>
    <property type="evidence" value="ECO:0007669"/>
    <property type="project" value="UniProtKB-KW"/>
</dbReference>
<dbReference type="Gene3D" id="6.10.140.2220">
    <property type="match status" value="1"/>
</dbReference>
<comment type="caution">
    <text evidence="6">The sequence shown here is derived from an EMBL/GenBank/DDBJ whole genome shotgun (WGS) entry which is preliminary data.</text>
</comment>
<keyword evidence="3" id="KW-0862">Zinc</keyword>
<evidence type="ECO:0000256" key="2">
    <source>
        <dbReference type="ARBA" id="ARBA00022771"/>
    </source>
</evidence>
<dbReference type="PROSITE" id="PS50865">
    <property type="entry name" value="ZF_MYND_2"/>
    <property type="match status" value="1"/>
</dbReference>
<dbReference type="AlphaFoldDB" id="A0AAD7FF00"/>
<keyword evidence="7" id="KW-1185">Reference proteome</keyword>
<evidence type="ECO:0000256" key="3">
    <source>
        <dbReference type="ARBA" id="ARBA00022833"/>
    </source>
</evidence>
<sequence>MAIDGCMKLLWRMTTSIATGSTPWLRKLLERGFLRALVLITIQCVRQQWRIEFHVRLHLCLGLPAGLVYYHAAVAYRNSLAAVQELISSDDFKKSPLFESWGKVWDSANECLDVLDEYESEFFESWRACDNLECSNIRDAHDMAGRCSRCQAFYYCSPECQITDWEIAHRDTCSSYERILLCERATRPQTLMFRERSFLRALIHQKYDRERRNICAQQVRLLASYPSEDKSKKNIFTFFDYCNCPPVIYIYAIHPSDAHARTRLAQMVNWDLDSAEWHNLVQRAQDDEGYMHLHAMRILEGGGGGRVWVIPLRTDDPGIHVGVVELAKRVRGGELAGQEDLLREIDDLLEEEADVLEIH</sequence>
<proteinExistence type="predicted"/>
<dbReference type="SUPFAM" id="SSF144232">
    <property type="entry name" value="HIT/MYND zinc finger-like"/>
    <property type="match status" value="1"/>
</dbReference>
<dbReference type="InterPro" id="IPR002893">
    <property type="entry name" value="Znf_MYND"/>
</dbReference>
<evidence type="ECO:0000256" key="4">
    <source>
        <dbReference type="PROSITE-ProRule" id="PRU00134"/>
    </source>
</evidence>